<dbReference type="AlphaFoldDB" id="A0A839IT45"/>
<evidence type="ECO:0000259" key="3">
    <source>
        <dbReference type="Pfam" id="PF25954"/>
    </source>
</evidence>
<dbReference type="Pfam" id="PF25917">
    <property type="entry name" value="BSH_RND"/>
    <property type="match status" value="1"/>
</dbReference>
<evidence type="ECO:0000313" key="4">
    <source>
        <dbReference type="EMBL" id="MBB1488121.1"/>
    </source>
</evidence>
<dbReference type="Proteomes" id="UP000565262">
    <property type="component" value="Unassembled WGS sequence"/>
</dbReference>
<name>A0A839IT45_9GAMM</name>
<gene>
    <name evidence="4" type="ORF">H4O21_16080</name>
</gene>
<accession>A0A839IT45</accession>
<protein>
    <submittedName>
        <fullName evidence="4">Efflux RND transporter periplasmic adaptor subunit</fullName>
    </submittedName>
</protein>
<reference evidence="4 5" key="1">
    <citation type="submission" date="2020-08" db="EMBL/GenBank/DDBJ databases">
        <title>Oceanospirillum sp. nov. isolated from marine sediment.</title>
        <authorList>
            <person name="Ji X."/>
        </authorList>
    </citation>
    <scope>NUCLEOTIDE SEQUENCE [LARGE SCALE GENOMIC DNA]</scope>
    <source>
        <strain evidence="4 5">D5</strain>
    </source>
</reference>
<dbReference type="PANTHER" id="PTHR30469">
    <property type="entry name" value="MULTIDRUG RESISTANCE PROTEIN MDTA"/>
    <property type="match status" value="1"/>
</dbReference>
<dbReference type="Gene3D" id="2.40.30.170">
    <property type="match status" value="1"/>
</dbReference>
<dbReference type="InterPro" id="IPR006143">
    <property type="entry name" value="RND_pump_MFP"/>
</dbReference>
<dbReference type="NCBIfam" id="TIGR01730">
    <property type="entry name" value="RND_mfp"/>
    <property type="match status" value="1"/>
</dbReference>
<dbReference type="GO" id="GO:1990281">
    <property type="term" value="C:efflux pump complex"/>
    <property type="evidence" value="ECO:0007669"/>
    <property type="project" value="TreeGrafter"/>
</dbReference>
<dbReference type="InterPro" id="IPR058625">
    <property type="entry name" value="MdtA-like_BSH"/>
</dbReference>
<dbReference type="GO" id="GO:0015562">
    <property type="term" value="F:efflux transmembrane transporter activity"/>
    <property type="evidence" value="ECO:0007669"/>
    <property type="project" value="TreeGrafter"/>
</dbReference>
<dbReference type="Gene3D" id="1.10.287.470">
    <property type="entry name" value="Helix hairpin bin"/>
    <property type="match status" value="1"/>
</dbReference>
<proteinExistence type="inferred from homology"/>
<comment type="similarity">
    <text evidence="1">Belongs to the membrane fusion protein (MFP) (TC 8.A.1) family.</text>
</comment>
<dbReference type="Pfam" id="PF25954">
    <property type="entry name" value="Beta-barrel_RND_2"/>
    <property type="match status" value="1"/>
</dbReference>
<feature type="domain" description="Multidrug resistance protein MdtA-like barrel-sandwich hybrid" evidence="2">
    <location>
        <begin position="65"/>
        <end position="200"/>
    </location>
</feature>
<evidence type="ECO:0000259" key="2">
    <source>
        <dbReference type="Pfam" id="PF25917"/>
    </source>
</evidence>
<dbReference type="Gene3D" id="2.40.50.100">
    <property type="match status" value="1"/>
</dbReference>
<feature type="domain" description="CusB-like beta-barrel" evidence="3">
    <location>
        <begin position="213"/>
        <end position="282"/>
    </location>
</feature>
<dbReference type="InterPro" id="IPR058792">
    <property type="entry name" value="Beta-barrel_RND_2"/>
</dbReference>
<sequence>MCIRALIACCSGAVGGRLMQRVLLAAMVLSALVMAVPALALESYTLKSELSPQNIVLDGTVEAIRKSTVAAQTSGTVSQVFYDVDDSVEPGAVLLQISDTEQQARLEQTEAAARAARASLTDARQNAERITGIYQRKLASQAQYDQARNNLDAANASYSKAVAALKEARKQVSYTRVIAPYGGIVTERHVEQGEVVAPGSPLMSGIDLNALRVNIYLPQHYAAGVRKQGQARIRLSDGRYLTASSLTVFPYADAATRNFRVRINLPEQQSGLYPGMMVKVEVPVAKKERLVIPEQALVVRGDLKGVYLLNEQGEPRLCLVRIGYKSDGHIEILSGLQAGDRIALDPHQVLEFLNQQRKPDHV</sequence>
<dbReference type="SUPFAM" id="SSF111369">
    <property type="entry name" value="HlyD-like secretion proteins"/>
    <property type="match status" value="1"/>
</dbReference>
<dbReference type="EMBL" id="JACJFM010000023">
    <property type="protein sequence ID" value="MBB1488121.1"/>
    <property type="molecule type" value="Genomic_DNA"/>
</dbReference>
<keyword evidence="5" id="KW-1185">Reference proteome</keyword>
<comment type="caution">
    <text evidence="4">The sequence shown here is derived from an EMBL/GenBank/DDBJ whole genome shotgun (WGS) entry which is preliminary data.</text>
</comment>
<evidence type="ECO:0000313" key="5">
    <source>
        <dbReference type="Proteomes" id="UP000565262"/>
    </source>
</evidence>
<dbReference type="Gene3D" id="2.40.420.20">
    <property type="match status" value="1"/>
</dbReference>
<dbReference type="RefSeq" id="WP_182809895.1">
    <property type="nucleotide sequence ID" value="NZ_JACJFM010000023.1"/>
</dbReference>
<organism evidence="4 5">
    <name type="scientific">Oceanospirillum sediminis</name>
    <dbReference type="NCBI Taxonomy" id="2760088"/>
    <lineage>
        <taxon>Bacteria</taxon>
        <taxon>Pseudomonadati</taxon>
        <taxon>Pseudomonadota</taxon>
        <taxon>Gammaproteobacteria</taxon>
        <taxon>Oceanospirillales</taxon>
        <taxon>Oceanospirillaceae</taxon>
        <taxon>Oceanospirillum</taxon>
    </lineage>
</organism>
<evidence type="ECO:0000256" key="1">
    <source>
        <dbReference type="ARBA" id="ARBA00009477"/>
    </source>
</evidence>
<dbReference type="PANTHER" id="PTHR30469:SF18">
    <property type="entry name" value="RESISTANCE-NODULATION-CELL DIVISION (RND) EFFLUX MEMBRANE FUSION PROTEIN-RELATED"/>
    <property type="match status" value="1"/>
</dbReference>